<dbReference type="RefSeq" id="WP_183569983.1">
    <property type="nucleotide sequence ID" value="NZ_CBCSLB010000023.1"/>
</dbReference>
<dbReference type="Pfam" id="PF17390">
    <property type="entry name" value="Bac_rhamnosid_C"/>
    <property type="match status" value="1"/>
</dbReference>
<feature type="domain" description="Bacterial alpha-L-rhamnosidase N-terminal" evidence="5">
    <location>
        <begin position="222"/>
        <end position="292"/>
    </location>
</feature>
<dbReference type="EC" id="3.2.1.40" evidence="2"/>
<dbReference type="Pfam" id="PF17389">
    <property type="entry name" value="Bac_rhamnosid6H"/>
    <property type="match status" value="1"/>
</dbReference>
<comment type="caution">
    <text evidence="8">The sequence shown here is derived from an EMBL/GenBank/DDBJ whole genome shotgun (WGS) entry which is preliminary data.</text>
</comment>
<feature type="domain" description="Alpha-L-rhamnosidase six-hairpin glycosidase" evidence="6">
    <location>
        <begin position="437"/>
        <end position="760"/>
    </location>
</feature>
<evidence type="ECO:0000259" key="5">
    <source>
        <dbReference type="Pfam" id="PF08531"/>
    </source>
</evidence>
<sequence length="877" mass="98073">MNGNKETACSGSLTNLRCEYFMTPIGIDRQKPRLSWVTENTEAGFVQTAYRVIVDSGPAHINRHAGDMWDSGKVESSRQTAIPYDGVKLSSKTYYWWKAKVWDQHGNESGWSDATYFETGMYEPEDWNCRWMNCEYPNSPSAVYYERREFETSRNNPISTARAYIGATGSKANAYELRMNGVKVGEDLISPGQTHFKRGMYRTYDVTELIRSGNNAIGIMHTRKVIFHLHIRFADGTTQIIVGDQTWKRLKKGPYIALRYSGGSISEGKGETYDARLEPEGWDRHGYDDSAWGWPILDTGPLLLTAQLQPIKGIQDIKPISITSPQEKTYIADFGQNMFGTLCLIVNGEAGTKLTIRYAECLNPDGTINPGSTEAGWLAEAQPHYDEYILKGRGDESYQPTFSCHGFRYVEVSGYPNELNADRITATVIHNDILNGSEFTCSNELLNKLQHGAVWSFRSNLVSVPMDCPARERQGWLGDAHCHSEADCYNFDMAAFYDKWFDDIADSQLENGIVPLICPSEGHEYSLDMPWVAAVVFIPWDYYMAYGDKVFLAKHYEWMKRCLHVFRAHLDSGYLLQNSLIFGDWFGSATDISKTYLATAYYYKCLVLLSEISEHLYYKDDMCFYAGLAMKVKAGINAAFLKDGMYYDTNSQTANALALYLGFVPDASKAAVTDSLVQDIQSRETMTVGCLGAEGILAALAENGRNDVAYALANNTNKGCWGYWMKEYGATTALESFAHNGASNNHAFLIGGLGAWFYKYLAGISPLQPGYEEIKIKPYIPVSMNGASAQVYTVRGLVKSSWQISGTQLVLNVIIPPNATAEICIPASHLASITFENECYLLNESQVGRLKLEGGYAIYQVGSGNHDFLAELTEQRA</sequence>
<dbReference type="InterPro" id="IPR016007">
    <property type="entry name" value="Alpha_rhamnosid"/>
</dbReference>
<dbReference type="Pfam" id="PF08531">
    <property type="entry name" value="Bac_rhamnosid_N"/>
    <property type="match status" value="2"/>
</dbReference>
<dbReference type="PIRSF" id="PIRSF010631">
    <property type="entry name" value="A-rhamnsds"/>
    <property type="match status" value="1"/>
</dbReference>
<dbReference type="Gene3D" id="2.60.120.260">
    <property type="entry name" value="Galactose-binding domain-like"/>
    <property type="match status" value="2"/>
</dbReference>
<dbReference type="InterPro" id="IPR013737">
    <property type="entry name" value="Bac_rhamnosid_N"/>
</dbReference>
<evidence type="ECO:0000256" key="1">
    <source>
        <dbReference type="ARBA" id="ARBA00001445"/>
    </source>
</evidence>
<dbReference type="Pfam" id="PF25788">
    <property type="entry name" value="Ig_Rha78A_N"/>
    <property type="match status" value="1"/>
</dbReference>
<gene>
    <name evidence="8" type="ORF">FHS16_005473</name>
</gene>
<proteinExistence type="predicted"/>
<feature type="domain" description="Alpha-L-rhamnosidase concanavalin-like" evidence="4">
    <location>
        <begin position="326"/>
        <end position="430"/>
    </location>
</feature>
<dbReference type="InterPro" id="IPR012341">
    <property type="entry name" value="6hp_glycosidase-like_sf"/>
</dbReference>
<feature type="domain" description="Bacterial alpha-L-rhamnosidase N-terminal" evidence="5">
    <location>
        <begin position="158"/>
        <end position="220"/>
    </location>
</feature>
<dbReference type="Pfam" id="PF05592">
    <property type="entry name" value="Bac_rhamnosid"/>
    <property type="match status" value="1"/>
</dbReference>
<dbReference type="InterPro" id="IPR035396">
    <property type="entry name" value="Bac_rhamnosid6H"/>
</dbReference>
<organism evidence="8 9">
    <name type="scientific">Paenibacillus endophyticus</name>
    <dbReference type="NCBI Taxonomy" id="1294268"/>
    <lineage>
        <taxon>Bacteria</taxon>
        <taxon>Bacillati</taxon>
        <taxon>Bacillota</taxon>
        <taxon>Bacilli</taxon>
        <taxon>Bacillales</taxon>
        <taxon>Paenibacillaceae</taxon>
        <taxon>Paenibacillus</taxon>
    </lineage>
</organism>
<protein>
    <recommendedName>
        <fullName evidence="2">alpha-L-rhamnosidase</fullName>
        <ecNumber evidence="2">3.2.1.40</ecNumber>
    </recommendedName>
</protein>
<evidence type="ECO:0000259" key="7">
    <source>
        <dbReference type="Pfam" id="PF17390"/>
    </source>
</evidence>
<evidence type="ECO:0000313" key="8">
    <source>
        <dbReference type="EMBL" id="MBB3155365.1"/>
    </source>
</evidence>
<dbReference type="Gene3D" id="2.60.40.10">
    <property type="entry name" value="Immunoglobulins"/>
    <property type="match status" value="1"/>
</dbReference>
<dbReference type="Proteomes" id="UP000518605">
    <property type="component" value="Unassembled WGS sequence"/>
</dbReference>
<dbReference type="Gene3D" id="2.60.420.10">
    <property type="entry name" value="Maltose phosphorylase, domain 3"/>
    <property type="match status" value="1"/>
</dbReference>
<evidence type="ECO:0000259" key="4">
    <source>
        <dbReference type="Pfam" id="PF05592"/>
    </source>
</evidence>
<dbReference type="Gene3D" id="1.50.10.10">
    <property type="match status" value="1"/>
</dbReference>
<comment type="catalytic activity">
    <reaction evidence="1">
        <text>Hydrolysis of terminal non-reducing alpha-L-rhamnose residues in alpha-L-rhamnosides.</text>
        <dbReference type="EC" id="3.2.1.40"/>
    </reaction>
</comment>
<evidence type="ECO:0000259" key="6">
    <source>
        <dbReference type="Pfam" id="PF17389"/>
    </source>
</evidence>
<keyword evidence="9" id="KW-1185">Reference proteome</keyword>
<evidence type="ECO:0000256" key="3">
    <source>
        <dbReference type="ARBA" id="ARBA00022801"/>
    </source>
</evidence>
<keyword evidence="3 8" id="KW-0378">Hydrolase</keyword>
<reference evidence="8 9" key="1">
    <citation type="submission" date="2020-08" db="EMBL/GenBank/DDBJ databases">
        <title>Genomic Encyclopedia of Type Strains, Phase III (KMG-III): the genomes of soil and plant-associated and newly described type strains.</title>
        <authorList>
            <person name="Whitman W."/>
        </authorList>
    </citation>
    <scope>NUCLEOTIDE SEQUENCE [LARGE SCALE GENOMIC DNA]</scope>
    <source>
        <strain evidence="8 9">CECT 8234</strain>
    </source>
</reference>
<evidence type="ECO:0000256" key="2">
    <source>
        <dbReference type="ARBA" id="ARBA00012652"/>
    </source>
</evidence>
<dbReference type="AlphaFoldDB" id="A0A7W5GCZ2"/>
<evidence type="ECO:0000313" key="9">
    <source>
        <dbReference type="Proteomes" id="UP000518605"/>
    </source>
</evidence>
<dbReference type="InterPro" id="IPR013783">
    <property type="entry name" value="Ig-like_fold"/>
</dbReference>
<dbReference type="PANTHER" id="PTHR33307">
    <property type="entry name" value="ALPHA-RHAMNOSIDASE (EUROFUNG)"/>
    <property type="match status" value="1"/>
</dbReference>
<dbReference type="GO" id="GO:0005975">
    <property type="term" value="P:carbohydrate metabolic process"/>
    <property type="evidence" value="ECO:0007669"/>
    <property type="project" value="InterPro"/>
</dbReference>
<dbReference type="GO" id="GO:0030596">
    <property type="term" value="F:alpha-L-rhamnosidase activity"/>
    <property type="evidence" value="ECO:0007669"/>
    <property type="project" value="UniProtKB-EC"/>
</dbReference>
<dbReference type="EMBL" id="JACHXW010000024">
    <property type="protein sequence ID" value="MBB3155365.1"/>
    <property type="molecule type" value="Genomic_DNA"/>
</dbReference>
<dbReference type="InterPro" id="IPR008928">
    <property type="entry name" value="6-hairpin_glycosidase_sf"/>
</dbReference>
<accession>A0A7W5GCZ2</accession>
<feature type="domain" description="Alpha-L-rhamnosidase C-terminal" evidence="7">
    <location>
        <begin position="763"/>
        <end position="833"/>
    </location>
</feature>
<dbReference type="InterPro" id="IPR035398">
    <property type="entry name" value="Bac_rhamnosid_C"/>
</dbReference>
<dbReference type="InterPro" id="IPR008902">
    <property type="entry name" value="Rhamnosid_concanavalin"/>
</dbReference>
<dbReference type="SUPFAM" id="SSF48208">
    <property type="entry name" value="Six-hairpin glycosidases"/>
    <property type="match status" value="1"/>
</dbReference>
<keyword evidence="8" id="KW-0326">Glycosidase</keyword>
<name>A0A7W5GCZ2_9BACL</name>
<dbReference type="PANTHER" id="PTHR33307:SF6">
    <property type="entry name" value="ALPHA-RHAMNOSIDASE (EUROFUNG)-RELATED"/>
    <property type="match status" value="1"/>
</dbReference>